<evidence type="ECO:0000256" key="1">
    <source>
        <dbReference type="SAM" id="MobiDB-lite"/>
    </source>
</evidence>
<feature type="region of interest" description="Disordered" evidence="1">
    <location>
        <begin position="51"/>
        <end position="75"/>
    </location>
</feature>
<accession>A0A098B1D3</accession>
<organism evidence="2">
    <name type="scientific">Desulfitobacterium hafniense</name>
    <name type="common">Desulfitobacterium frappieri</name>
    <dbReference type="NCBI Taxonomy" id="49338"/>
    <lineage>
        <taxon>Bacteria</taxon>
        <taxon>Bacillati</taxon>
        <taxon>Bacillota</taxon>
        <taxon>Clostridia</taxon>
        <taxon>Eubacteriales</taxon>
        <taxon>Desulfitobacteriaceae</taxon>
        <taxon>Desulfitobacterium</taxon>
    </lineage>
</organism>
<dbReference type="EMBL" id="LK996017">
    <property type="protein sequence ID" value="CDX02162.1"/>
    <property type="molecule type" value="Genomic_DNA"/>
</dbReference>
<proteinExistence type="predicted"/>
<sequence>MVIFVDGICPKCGGPTHGYGGPMKCSRCGHESEFIIPESLKRILEKEDNADALDTPCNSQISRPSIGQAQPAQVG</sequence>
<evidence type="ECO:0000313" key="2">
    <source>
        <dbReference type="EMBL" id="CDX02162.1"/>
    </source>
</evidence>
<name>A0A098B1D3_DESHA</name>
<dbReference type="AlphaFoldDB" id="A0A098B1D3"/>
<dbReference type="PATRIC" id="fig|49338.4.peg.2450"/>
<reference evidence="2" key="1">
    <citation type="submission" date="2014-07" db="EMBL/GenBank/DDBJ databases">
        <authorList>
            <person name="Hornung V.Bastian."/>
        </authorList>
    </citation>
    <scope>NUCLEOTIDE SEQUENCE</scope>
    <source>
        <strain evidence="2">PCE-S</strain>
    </source>
</reference>
<protein>
    <submittedName>
        <fullName evidence="2">Uncharacterized protein</fullName>
    </submittedName>
</protein>
<feature type="compositionally biased region" description="Polar residues" evidence="1">
    <location>
        <begin position="56"/>
        <end position="75"/>
    </location>
</feature>
<gene>
    <name evidence="2" type="ORF">DPCES_2275</name>
</gene>